<keyword evidence="2" id="KW-1185">Reference proteome</keyword>
<sequence length="378" mass="41822">MLMLPLSPEICRNIALVLSTGESSRRDLNALCLTCKPFQHEATPYLYEHLTFSDPVTCLLACKTIMLEPRLGLHTRSFAFNPYPRVTDVNVIPRAFWEAIQSALHMMHNLDILVLSDFCFANSWILDSEQSESGNQITFQLKNAHLRISCDAYLLRFLNTQNSLRSLQLYGGVDESEASTPPIIPPLPSLQSFEGPLLFGSRLLIGCSTTAQVRQVQLVVDCERTSAVPILSGVAEALRGTLQNVNILDLHGEDTGIDVLALFANSGASLKHIGTLPYPITGRHRFHKHLITLTPTLRSIDLDLTRWNPAPTPSAAQRVLADELRTYCPSLRVIVFWIAGARVRWTIHSNGTNVGGNGGLDQWTTRVDGDLGQGEAWS</sequence>
<dbReference type="EMBL" id="MU155303">
    <property type="protein sequence ID" value="KAF9476181.1"/>
    <property type="molecule type" value="Genomic_DNA"/>
</dbReference>
<dbReference type="AlphaFoldDB" id="A0A9P6CQS2"/>
<comment type="caution">
    <text evidence="1">The sequence shown here is derived from an EMBL/GenBank/DDBJ whole genome shotgun (WGS) entry which is preliminary data.</text>
</comment>
<proteinExistence type="predicted"/>
<name>A0A9P6CQS2_9AGAR</name>
<organism evidence="1 2">
    <name type="scientific">Pholiota conissans</name>
    <dbReference type="NCBI Taxonomy" id="109636"/>
    <lineage>
        <taxon>Eukaryota</taxon>
        <taxon>Fungi</taxon>
        <taxon>Dikarya</taxon>
        <taxon>Basidiomycota</taxon>
        <taxon>Agaricomycotina</taxon>
        <taxon>Agaricomycetes</taxon>
        <taxon>Agaricomycetidae</taxon>
        <taxon>Agaricales</taxon>
        <taxon>Agaricineae</taxon>
        <taxon>Strophariaceae</taxon>
        <taxon>Pholiota</taxon>
    </lineage>
</organism>
<accession>A0A9P6CQS2</accession>
<reference evidence="1" key="1">
    <citation type="submission" date="2020-11" db="EMBL/GenBank/DDBJ databases">
        <authorList>
            <consortium name="DOE Joint Genome Institute"/>
            <person name="Ahrendt S."/>
            <person name="Riley R."/>
            <person name="Andreopoulos W."/>
            <person name="Labutti K."/>
            <person name="Pangilinan J."/>
            <person name="Ruiz-Duenas F.J."/>
            <person name="Barrasa J.M."/>
            <person name="Sanchez-Garcia M."/>
            <person name="Camarero S."/>
            <person name="Miyauchi S."/>
            <person name="Serrano A."/>
            <person name="Linde D."/>
            <person name="Babiker R."/>
            <person name="Drula E."/>
            <person name="Ayuso-Fernandez I."/>
            <person name="Pacheco R."/>
            <person name="Padilla G."/>
            <person name="Ferreira P."/>
            <person name="Barriuso J."/>
            <person name="Kellner H."/>
            <person name="Castanera R."/>
            <person name="Alfaro M."/>
            <person name="Ramirez L."/>
            <person name="Pisabarro A.G."/>
            <person name="Kuo A."/>
            <person name="Tritt A."/>
            <person name="Lipzen A."/>
            <person name="He G."/>
            <person name="Yan M."/>
            <person name="Ng V."/>
            <person name="Cullen D."/>
            <person name="Martin F."/>
            <person name="Rosso M.-N."/>
            <person name="Henrissat B."/>
            <person name="Hibbett D."/>
            <person name="Martinez A.T."/>
            <person name="Grigoriev I.V."/>
        </authorList>
    </citation>
    <scope>NUCLEOTIDE SEQUENCE</scope>
    <source>
        <strain evidence="1">CIRM-BRFM 674</strain>
    </source>
</reference>
<gene>
    <name evidence="1" type="ORF">BDN70DRAFT_882717</name>
</gene>
<dbReference type="OrthoDB" id="3250756at2759"/>
<evidence type="ECO:0000313" key="1">
    <source>
        <dbReference type="EMBL" id="KAF9476181.1"/>
    </source>
</evidence>
<dbReference type="Proteomes" id="UP000807469">
    <property type="component" value="Unassembled WGS sequence"/>
</dbReference>
<evidence type="ECO:0000313" key="2">
    <source>
        <dbReference type="Proteomes" id="UP000807469"/>
    </source>
</evidence>
<protein>
    <submittedName>
        <fullName evidence="1">Uncharacterized protein</fullName>
    </submittedName>
</protein>